<organism evidence="6 7">
    <name type="scientific">Sphingomonas glaciei</name>
    <dbReference type="NCBI Taxonomy" id="2938948"/>
    <lineage>
        <taxon>Bacteria</taxon>
        <taxon>Pseudomonadati</taxon>
        <taxon>Pseudomonadota</taxon>
        <taxon>Alphaproteobacteria</taxon>
        <taxon>Sphingomonadales</taxon>
        <taxon>Sphingomonadaceae</taxon>
        <taxon>Sphingomonas</taxon>
    </lineage>
</organism>
<evidence type="ECO:0000256" key="3">
    <source>
        <dbReference type="ARBA" id="ARBA00022989"/>
    </source>
</evidence>
<dbReference type="RefSeq" id="WP_249454262.1">
    <property type="nucleotide sequence ID" value="NZ_CP097253.1"/>
</dbReference>
<dbReference type="InterPro" id="IPR051085">
    <property type="entry name" value="MB_O-acyltransferase"/>
</dbReference>
<dbReference type="PANTHER" id="PTHR13285">
    <property type="entry name" value="ACYLTRANSFERASE"/>
    <property type="match status" value="1"/>
</dbReference>
<keyword evidence="3 5" id="KW-1133">Transmembrane helix</keyword>
<evidence type="ECO:0000256" key="1">
    <source>
        <dbReference type="ARBA" id="ARBA00004141"/>
    </source>
</evidence>
<proteinExistence type="predicted"/>
<reference evidence="6 7" key="1">
    <citation type="submission" date="2022-05" db="EMBL/GenBank/DDBJ databases">
        <title>S8-45 Sphingomonas ultraviolaceadurans.</title>
        <authorList>
            <person name="Liu Y."/>
        </authorList>
    </citation>
    <scope>NUCLEOTIDE SEQUENCE [LARGE SCALE GENOMIC DNA]</scope>
    <source>
        <strain evidence="6 7">S8-45</strain>
    </source>
</reference>
<feature type="transmembrane region" description="Helical" evidence="5">
    <location>
        <begin position="103"/>
        <end position="124"/>
    </location>
</feature>
<evidence type="ECO:0000256" key="2">
    <source>
        <dbReference type="ARBA" id="ARBA00022692"/>
    </source>
</evidence>
<feature type="transmembrane region" description="Helical" evidence="5">
    <location>
        <begin position="322"/>
        <end position="340"/>
    </location>
</feature>
<dbReference type="Pfam" id="PF03062">
    <property type="entry name" value="MBOAT"/>
    <property type="match status" value="1"/>
</dbReference>
<feature type="transmembrane region" description="Helical" evidence="5">
    <location>
        <begin position="7"/>
        <end position="25"/>
    </location>
</feature>
<evidence type="ECO:0000313" key="7">
    <source>
        <dbReference type="Proteomes" id="UP000831921"/>
    </source>
</evidence>
<evidence type="ECO:0000256" key="4">
    <source>
        <dbReference type="ARBA" id="ARBA00023136"/>
    </source>
</evidence>
<sequence>MTPGYDIAVNGLLFWGVAIAAIVILNLCTTQRTKTWAFAAVNLAFLWFLLGATTLAVLGAMGLFYVCLRLAASDREAAFLLTAVGLVLLALFIVNKLQARIDSFATVGKLLSLVGFSFMVLRCIDVLRAVRTKRTPVPKPLDLVNYLAPFHMLAAGPIASFEDHARKPFDFAPLAFERVIQGVELITRGLFNKFVVCYILDKLFFNDFQSTGPAFVLEMLVFTLYSYLDFSAYSMIALGIGYLAGVPTPINFRNPLIGRNLIDFWDRWHISLSNFVKNNVFMPIYITLMRRPGPSRPLFYASIATMVSFVLVGLWHGLSLGWFVWGSLHAVGLVVVRYYGQFLQQKLSPAALASYRKSPAIRVVATVVTYAYVTMAFYPVAVLSQVKQ</sequence>
<keyword evidence="4 5" id="KW-0472">Membrane</keyword>
<gene>
    <name evidence="6" type="ORF">M1K48_08230</name>
</gene>
<accession>A0ABY5MTA1</accession>
<dbReference type="Proteomes" id="UP000831921">
    <property type="component" value="Chromosome"/>
</dbReference>
<keyword evidence="2 5" id="KW-0812">Transmembrane</keyword>
<feature type="transmembrane region" description="Helical" evidence="5">
    <location>
        <begin position="298"/>
        <end position="316"/>
    </location>
</feature>
<dbReference type="EMBL" id="CP097253">
    <property type="protein sequence ID" value="UUR06945.1"/>
    <property type="molecule type" value="Genomic_DNA"/>
</dbReference>
<comment type="subcellular location">
    <subcellularLocation>
        <location evidence="1">Membrane</location>
        <topology evidence="1">Multi-pass membrane protein</topology>
    </subcellularLocation>
</comment>
<keyword evidence="7" id="KW-1185">Reference proteome</keyword>
<feature type="transmembrane region" description="Helical" evidence="5">
    <location>
        <begin position="45"/>
        <end position="66"/>
    </location>
</feature>
<feature type="transmembrane region" description="Helical" evidence="5">
    <location>
        <begin position="78"/>
        <end position="97"/>
    </location>
</feature>
<evidence type="ECO:0008006" key="8">
    <source>
        <dbReference type="Google" id="ProtNLM"/>
    </source>
</evidence>
<dbReference type="InterPro" id="IPR004299">
    <property type="entry name" value="MBOAT_fam"/>
</dbReference>
<evidence type="ECO:0000313" key="6">
    <source>
        <dbReference type="EMBL" id="UUR06945.1"/>
    </source>
</evidence>
<name>A0ABY5MTA1_9SPHN</name>
<dbReference type="PANTHER" id="PTHR13285:SF23">
    <property type="entry name" value="TEICHOIC ACID D-ALANYLTRANSFERASE"/>
    <property type="match status" value="1"/>
</dbReference>
<protein>
    <recommendedName>
        <fullName evidence="8">MBOAT family protein</fullName>
    </recommendedName>
</protein>
<evidence type="ECO:0000256" key="5">
    <source>
        <dbReference type="SAM" id="Phobius"/>
    </source>
</evidence>
<feature type="transmembrane region" description="Helical" evidence="5">
    <location>
        <begin position="360"/>
        <end position="381"/>
    </location>
</feature>